<comment type="caution">
    <text evidence="2">The sequence shown here is derived from an EMBL/GenBank/DDBJ whole genome shotgun (WGS) entry which is preliminary data.</text>
</comment>
<evidence type="ECO:0000313" key="3">
    <source>
        <dbReference type="Proteomes" id="UP000295444"/>
    </source>
</evidence>
<proteinExistence type="predicted"/>
<gene>
    <name evidence="2" type="ORF">EV186_1021085</name>
</gene>
<name>A0A4R6SHW4_LABRH</name>
<dbReference type="CDD" id="cd00093">
    <property type="entry name" value="HTH_XRE"/>
    <property type="match status" value="1"/>
</dbReference>
<dbReference type="EMBL" id="SNXZ01000002">
    <property type="protein sequence ID" value="TDQ01217.1"/>
    <property type="molecule type" value="Genomic_DNA"/>
</dbReference>
<sequence length="333" mass="36816">MGGGVAHGPVTEFERTNGKSRSIVRATPQEAAAPPSGDAFPTALRAAIQASGLSLDRIQYRLRARGVSISVTALSYWQSGRRRPERAESLIALGHLEAVLGVPTGSLTALLGPPRPRGRAHRESSRVPIDSLWDKSDVVAMLLEQIDVTGDSALTRISQHDKLSICADRGEICTQVRQVMRADGDGVDRYVMVFDPDHADRPFADLSAIQGCRVGRVAKDNETKLMVAELLFDHALRRGETVIMEYALHHPGPPYFRGADYHCRKFTTPVRECVVELRFDPRALPVYLEQHTIDTDDVVTNRKRVTIAENGHAHAVLLDFGPGQFGMRWEWPD</sequence>
<feature type="region of interest" description="Disordered" evidence="1">
    <location>
        <begin position="1"/>
        <end position="22"/>
    </location>
</feature>
<reference evidence="2 3" key="1">
    <citation type="submission" date="2019-03" db="EMBL/GenBank/DDBJ databases">
        <title>Genomic Encyclopedia of Type Strains, Phase IV (KMG-IV): sequencing the most valuable type-strain genomes for metagenomic binning, comparative biology and taxonomic classification.</title>
        <authorList>
            <person name="Goeker M."/>
        </authorList>
    </citation>
    <scope>NUCLEOTIDE SEQUENCE [LARGE SCALE GENOMIC DNA]</scope>
    <source>
        <strain evidence="2 3">DSM 45361</strain>
    </source>
</reference>
<keyword evidence="3" id="KW-1185">Reference proteome</keyword>
<organism evidence="2 3">
    <name type="scientific">Labedaea rhizosphaerae</name>
    <dbReference type="NCBI Taxonomy" id="598644"/>
    <lineage>
        <taxon>Bacteria</taxon>
        <taxon>Bacillati</taxon>
        <taxon>Actinomycetota</taxon>
        <taxon>Actinomycetes</taxon>
        <taxon>Pseudonocardiales</taxon>
        <taxon>Pseudonocardiaceae</taxon>
        <taxon>Labedaea</taxon>
    </lineage>
</organism>
<dbReference type="AlphaFoldDB" id="A0A4R6SHW4"/>
<evidence type="ECO:0000256" key="1">
    <source>
        <dbReference type="SAM" id="MobiDB-lite"/>
    </source>
</evidence>
<protein>
    <submittedName>
        <fullName evidence="2">Uncharacterized protein</fullName>
    </submittedName>
</protein>
<dbReference type="InterPro" id="IPR001387">
    <property type="entry name" value="Cro/C1-type_HTH"/>
</dbReference>
<evidence type="ECO:0000313" key="2">
    <source>
        <dbReference type="EMBL" id="TDQ01217.1"/>
    </source>
</evidence>
<dbReference type="Proteomes" id="UP000295444">
    <property type="component" value="Unassembled WGS sequence"/>
</dbReference>
<accession>A0A4R6SHW4</accession>